<name>A0A382KDB4_9ZZZZ</name>
<reference evidence="2" key="1">
    <citation type="submission" date="2018-05" db="EMBL/GenBank/DDBJ databases">
        <authorList>
            <person name="Lanie J.A."/>
            <person name="Ng W.-L."/>
            <person name="Kazmierczak K.M."/>
            <person name="Andrzejewski T.M."/>
            <person name="Davidsen T.M."/>
            <person name="Wayne K.J."/>
            <person name="Tettelin H."/>
            <person name="Glass J.I."/>
            <person name="Rusch D."/>
            <person name="Podicherti R."/>
            <person name="Tsui H.-C.T."/>
            <person name="Winkler M.E."/>
        </authorList>
    </citation>
    <scope>NUCLEOTIDE SEQUENCE</scope>
</reference>
<evidence type="ECO:0000313" key="2">
    <source>
        <dbReference type="EMBL" id="SVC21352.1"/>
    </source>
</evidence>
<evidence type="ECO:0000256" key="1">
    <source>
        <dbReference type="SAM" id="MobiDB-lite"/>
    </source>
</evidence>
<proteinExistence type="predicted"/>
<gene>
    <name evidence="2" type="ORF">METZ01_LOCUS274206</name>
</gene>
<protein>
    <submittedName>
        <fullName evidence="2">Uncharacterized protein</fullName>
    </submittedName>
</protein>
<dbReference type="EMBL" id="UINC01079390">
    <property type="protein sequence ID" value="SVC21352.1"/>
    <property type="molecule type" value="Genomic_DNA"/>
</dbReference>
<organism evidence="2">
    <name type="scientific">marine metagenome</name>
    <dbReference type="NCBI Taxonomy" id="408172"/>
    <lineage>
        <taxon>unclassified sequences</taxon>
        <taxon>metagenomes</taxon>
        <taxon>ecological metagenomes</taxon>
    </lineage>
</organism>
<dbReference type="AlphaFoldDB" id="A0A382KDB4"/>
<feature type="region of interest" description="Disordered" evidence="1">
    <location>
        <begin position="1"/>
        <end position="30"/>
    </location>
</feature>
<sequence>MQKWFGQGDGGDSIRNSSYSWGLPLNIPSA</sequence>
<accession>A0A382KDB4</accession>
<feature type="non-terminal residue" evidence="2">
    <location>
        <position position="30"/>
    </location>
</feature>